<accession>A0ABS6PR47</accession>
<evidence type="ECO:0000313" key="1">
    <source>
        <dbReference type="EMBL" id="MBV4462930.1"/>
    </source>
</evidence>
<sequence>MGEKTLDTATRGAIVLEDGKKILAMGVDGTILTLNLPGLSEEQVDPSDDGPSDLLTLRAVRVIDGEIYLAGMGRHVYKKSNEKIWFRIDNGVFLGRDRRKHTIGFNCIDGFSEEDIYCAGYSGEIWRYDGKRWMQEHSPTNVVLNAIECAGDGYVYICGMAGTIIRGRGNAWEAIEQDVTKSDFWGMTYFCGSIYISSYEGIFKIVGDVIEKLDLDINVSTAYLDSADGRIWSVGLQDIAYSDDAIAWIQVANP</sequence>
<gene>
    <name evidence="1" type="ORF">KVG95_06220</name>
</gene>
<dbReference type="RefSeq" id="WP_217854926.1">
    <property type="nucleotide sequence ID" value="NZ_JAHSTV010000002.1"/>
</dbReference>
<keyword evidence="2" id="KW-1185">Reference proteome</keyword>
<comment type="caution">
    <text evidence="1">The sequence shown here is derived from an EMBL/GenBank/DDBJ whole genome shotgun (WGS) entry which is preliminary data.</text>
</comment>
<dbReference type="Proteomes" id="UP000886900">
    <property type="component" value="Unassembled WGS sequence"/>
</dbReference>
<protein>
    <submittedName>
        <fullName evidence="1">Uncharacterized protein</fullName>
    </submittedName>
</protein>
<organism evidence="1 2">
    <name type="scientific">Pseudomonas farris</name>
    <dbReference type="NCBI Taxonomy" id="2841207"/>
    <lineage>
        <taxon>Bacteria</taxon>
        <taxon>Pseudomonadati</taxon>
        <taxon>Pseudomonadota</taxon>
        <taxon>Gammaproteobacteria</taxon>
        <taxon>Pseudomonadales</taxon>
        <taxon>Pseudomonadaceae</taxon>
        <taxon>Pseudomonas</taxon>
    </lineage>
</organism>
<proteinExistence type="predicted"/>
<evidence type="ECO:0000313" key="2">
    <source>
        <dbReference type="Proteomes" id="UP000886900"/>
    </source>
</evidence>
<reference evidence="1" key="1">
    <citation type="submission" date="2021-06" db="EMBL/GenBank/DDBJ databases">
        <title>Updating the genus Pseudomonas: Description of 43 new species and partition of the Pseudomonas putida group.</title>
        <authorList>
            <person name="Girard L."/>
            <person name="Lood C."/>
            <person name="Vandamme P."/>
            <person name="Rokni-Zadeh H."/>
            <person name="Van Noort V."/>
            <person name="Hofte M."/>
            <person name="Lavigne R."/>
            <person name="De Mot R."/>
        </authorList>
    </citation>
    <scope>NUCLEOTIDE SEQUENCE</scope>
    <source>
        <strain evidence="1">SWRI79</strain>
    </source>
</reference>
<dbReference type="EMBL" id="JAHSTV010000002">
    <property type="protein sequence ID" value="MBV4462930.1"/>
    <property type="molecule type" value="Genomic_DNA"/>
</dbReference>
<name>A0ABS6PR47_9PSED</name>